<comment type="subcellular location">
    <subcellularLocation>
        <location evidence="1">Nucleus</location>
    </subcellularLocation>
</comment>
<feature type="compositionally biased region" description="Polar residues" evidence="7">
    <location>
        <begin position="98"/>
        <end position="113"/>
    </location>
</feature>
<dbReference type="GO" id="GO:0005634">
    <property type="term" value="C:nucleus"/>
    <property type="evidence" value="ECO:0007669"/>
    <property type="project" value="UniProtKB-SubCell"/>
</dbReference>
<proteinExistence type="predicted"/>
<dbReference type="EMBL" id="JAUJYN010000006">
    <property type="protein sequence ID" value="KAK1268019.1"/>
    <property type="molecule type" value="Genomic_DNA"/>
</dbReference>
<sequence>MNRRSREPCRNFQRGSCQYGDRCKFLHVTPQQPKSNPYGFGVQNNSSFLKSDQQQQKPNVFGFGVANNSQAKGTQGYGARYNQNQSKPFENKWIRPSPANSTQKTDSQPQANVHQCDPQECKKLIAEDFKSERPLWKLTCYGHWKCLPCDIVGDISYEELRAAAYEDARRGLPLQSIVERERNLLNSKIIEFEKLLQNPYGTLPLQSSGGLSSFPEANLNASPGVVQNNTPSSVSSFGQPAQSPASFTGAFGQSNSTHFPIHLPGSVAAQPPKPLFGSSPSQVFPNFNSASMGTGSNPFTSPLAASPQFPASLNDQSPGFIKEYNTATNSADRILLDVNKQGNIVSEDLSIWSKEEWHIGEVNHLWICKLYQKKNLLRNSGFKAVILDPGQDSGGCGEMIDPGLLAMFRAVMALTVSKRTTSPI</sequence>
<evidence type="ECO:0000313" key="10">
    <source>
        <dbReference type="Proteomes" id="UP001179952"/>
    </source>
</evidence>
<feature type="region of interest" description="Disordered" evidence="7">
    <location>
        <begin position="73"/>
        <end position="113"/>
    </location>
</feature>
<dbReference type="Gene3D" id="4.10.1000.10">
    <property type="entry name" value="Zinc finger, CCCH-type"/>
    <property type="match status" value="1"/>
</dbReference>
<dbReference type="GO" id="GO:0008270">
    <property type="term" value="F:zinc ion binding"/>
    <property type="evidence" value="ECO:0007669"/>
    <property type="project" value="UniProtKB-KW"/>
</dbReference>
<keyword evidence="3 6" id="KW-0863">Zinc-finger</keyword>
<evidence type="ECO:0000256" key="7">
    <source>
        <dbReference type="SAM" id="MobiDB-lite"/>
    </source>
</evidence>
<keyword evidence="4 6" id="KW-0862">Zinc</keyword>
<gene>
    <name evidence="9" type="ORF">QJS04_geneDACA014037</name>
</gene>
<dbReference type="PANTHER" id="PTHR46527">
    <property type="entry name" value="NUCLEOPORIN-LIKE PROTEIN 2"/>
    <property type="match status" value="1"/>
</dbReference>
<dbReference type="InterPro" id="IPR000571">
    <property type="entry name" value="Znf_CCCH"/>
</dbReference>
<evidence type="ECO:0000256" key="2">
    <source>
        <dbReference type="ARBA" id="ARBA00022723"/>
    </source>
</evidence>
<evidence type="ECO:0000256" key="5">
    <source>
        <dbReference type="ARBA" id="ARBA00023242"/>
    </source>
</evidence>
<keyword evidence="5" id="KW-0539">Nucleus</keyword>
<dbReference type="PANTHER" id="PTHR46527:SF1">
    <property type="entry name" value="NUCLEOPORIN NUP42"/>
    <property type="match status" value="1"/>
</dbReference>
<evidence type="ECO:0000313" key="9">
    <source>
        <dbReference type="EMBL" id="KAK1268019.1"/>
    </source>
</evidence>
<reference evidence="9" key="2">
    <citation type="submission" date="2023-06" db="EMBL/GenBank/DDBJ databases">
        <authorList>
            <person name="Ma L."/>
            <person name="Liu K.-W."/>
            <person name="Li Z."/>
            <person name="Hsiao Y.-Y."/>
            <person name="Qi Y."/>
            <person name="Fu T."/>
            <person name="Tang G."/>
            <person name="Zhang D."/>
            <person name="Sun W.-H."/>
            <person name="Liu D.-K."/>
            <person name="Li Y."/>
            <person name="Chen G.-Z."/>
            <person name="Liu X.-D."/>
            <person name="Liao X.-Y."/>
            <person name="Jiang Y.-T."/>
            <person name="Yu X."/>
            <person name="Hao Y."/>
            <person name="Huang J."/>
            <person name="Zhao X.-W."/>
            <person name="Ke S."/>
            <person name="Chen Y.-Y."/>
            <person name="Wu W.-L."/>
            <person name="Hsu J.-L."/>
            <person name="Lin Y.-F."/>
            <person name="Huang M.-D."/>
            <person name="Li C.-Y."/>
            <person name="Huang L."/>
            <person name="Wang Z.-W."/>
            <person name="Zhao X."/>
            <person name="Zhong W.-Y."/>
            <person name="Peng D.-H."/>
            <person name="Ahmad S."/>
            <person name="Lan S."/>
            <person name="Zhang J.-S."/>
            <person name="Tsai W.-C."/>
            <person name="Van De Peer Y."/>
            <person name="Liu Z.-J."/>
        </authorList>
    </citation>
    <scope>NUCLEOTIDE SEQUENCE</scope>
    <source>
        <strain evidence="9">SCP</strain>
        <tissue evidence="9">Leaves</tissue>
    </source>
</reference>
<accession>A0AAV9AUH5</accession>
<evidence type="ECO:0000259" key="8">
    <source>
        <dbReference type="PROSITE" id="PS50103"/>
    </source>
</evidence>
<evidence type="ECO:0000256" key="3">
    <source>
        <dbReference type="ARBA" id="ARBA00022771"/>
    </source>
</evidence>
<dbReference type="SUPFAM" id="SSF90229">
    <property type="entry name" value="CCCH zinc finger"/>
    <property type="match status" value="1"/>
</dbReference>
<dbReference type="AlphaFoldDB" id="A0AAV9AUH5"/>
<protein>
    <submittedName>
        <fullName evidence="9">Zinc finger CCCH domain-containing protein 16</fullName>
    </submittedName>
</protein>
<name>A0AAV9AUH5_ACOGR</name>
<dbReference type="SMART" id="SM00356">
    <property type="entry name" value="ZnF_C3H1"/>
    <property type="match status" value="1"/>
</dbReference>
<organism evidence="9 10">
    <name type="scientific">Acorus gramineus</name>
    <name type="common">Dwarf sweet flag</name>
    <dbReference type="NCBI Taxonomy" id="55184"/>
    <lineage>
        <taxon>Eukaryota</taxon>
        <taxon>Viridiplantae</taxon>
        <taxon>Streptophyta</taxon>
        <taxon>Embryophyta</taxon>
        <taxon>Tracheophyta</taxon>
        <taxon>Spermatophyta</taxon>
        <taxon>Magnoliopsida</taxon>
        <taxon>Liliopsida</taxon>
        <taxon>Acoraceae</taxon>
        <taxon>Acorus</taxon>
    </lineage>
</organism>
<comment type="caution">
    <text evidence="9">The sequence shown here is derived from an EMBL/GenBank/DDBJ whole genome shotgun (WGS) entry which is preliminary data.</text>
</comment>
<dbReference type="PROSITE" id="PS50103">
    <property type="entry name" value="ZF_C3H1"/>
    <property type="match status" value="1"/>
</dbReference>
<dbReference type="Pfam" id="PF00642">
    <property type="entry name" value="zf-CCCH"/>
    <property type="match status" value="1"/>
</dbReference>
<dbReference type="InterPro" id="IPR036855">
    <property type="entry name" value="Znf_CCCH_sf"/>
</dbReference>
<evidence type="ECO:0000256" key="1">
    <source>
        <dbReference type="ARBA" id="ARBA00004123"/>
    </source>
</evidence>
<evidence type="ECO:0000256" key="6">
    <source>
        <dbReference type="PROSITE-ProRule" id="PRU00723"/>
    </source>
</evidence>
<reference evidence="9" key="1">
    <citation type="journal article" date="2023" name="Nat. Commun.">
        <title>Diploid and tetraploid genomes of Acorus and the evolution of monocots.</title>
        <authorList>
            <person name="Ma L."/>
            <person name="Liu K.W."/>
            <person name="Li Z."/>
            <person name="Hsiao Y.Y."/>
            <person name="Qi Y."/>
            <person name="Fu T."/>
            <person name="Tang G.D."/>
            <person name="Zhang D."/>
            <person name="Sun W.H."/>
            <person name="Liu D.K."/>
            <person name="Li Y."/>
            <person name="Chen G.Z."/>
            <person name="Liu X.D."/>
            <person name="Liao X.Y."/>
            <person name="Jiang Y.T."/>
            <person name="Yu X."/>
            <person name="Hao Y."/>
            <person name="Huang J."/>
            <person name="Zhao X.W."/>
            <person name="Ke S."/>
            <person name="Chen Y.Y."/>
            <person name="Wu W.L."/>
            <person name="Hsu J.L."/>
            <person name="Lin Y.F."/>
            <person name="Huang M.D."/>
            <person name="Li C.Y."/>
            <person name="Huang L."/>
            <person name="Wang Z.W."/>
            <person name="Zhao X."/>
            <person name="Zhong W.Y."/>
            <person name="Peng D.H."/>
            <person name="Ahmad S."/>
            <person name="Lan S."/>
            <person name="Zhang J.S."/>
            <person name="Tsai W.C."/>
            <person name="Van de Peer Y."/>
            <person name="Liu Z.J."/>
        </authorList>
    </citation>
    <scope>NUCLEOTIDE SEQUENCE</scope>
    <source>
        <strain evidence="9">SCP</strain>
    </source>
</reference>
<dbReference type="Proteomes" id="UP001179952">
    <property type="component" value="Unassembled WGS sequence"/>
</dbReference>
<keyword evidence="10" id="KW-1185">Reference proteome</keyword>
<feature type="zinc finger region" description="C3H1-type" evidence="6">
    <location>
        <begin position="3"/>
        <end position="30"/>
    </location>
</feature>
<keyword evidence="2 6" id="KW-0479">Metal-binding</keyword>
<evidence type="ECO:0000256" key="4">
    <source>
        <dbReference type="ARBA" id="ARBA00022833"/>
    </source>
</evidence>
<feature type="domain" description="C3H1-type" evidence="8">
    <location>
        <begin position="3"/>
        <end position="30"/>
    </location>
</feature>
<dbReference type="InterPro" id="IPR051767">
    <property type="entry name" value="Nucleoporin_NUP42"/>
</dbReference>